<protein>
    <submittedName>
        <fullName evidence="1 3">Uncharacterized protein</fullName>
    </submittedName>
</protein>
<dbReference type="EMBL" id="UZAK01035276">
    <property type="protein sequence ID" value="VDP49637.1"/>
    <property type="molecule type" value="Genomic_DNA"/>
</dbReference>
<keyword evidence="2" id="KW-1185">Reference proteome</keyword>
<dbReference type="AlphaFoldDB" id="A0A183KCB1"/>
<organism evidence="3">
    <name type="scientific">Schistosoma curassoni</name>
    <dbReference type="NCBI Taxonomy" id="6186"/>
    <lineage>
        <taxon>Eukaryota</taxon>
        <taxon>Metazoa</taxon>
        <taxon>Spiralia</taxon>
        <taxon>Lophotrochozoa</taxon>
        <taxon>Platyhelminthes</taxon>
        <taxon>Trematoda</taxon>
        <taxon>Digenea</taxon>
        <taxon>Strigeidida</taxon>
        <taxon>Schistosomatoidea</taxon>
        <taxon>Schistosomatidae</taxon>
        <taxon>Schistosoma</taxon>
    </lineage>
</organism>
<gene>
    <name evidence="1" type="ORF">SCUD_LOCUS12651</name>
</gene>
<evidence type="ECO:0000313" key="1">
    <source>
        <dbReference type="EMBL" id="VDP49637.1"/>
    </source>
</evidence>
<dbReference type="WBParaSite" id="SCUD_0001265401-mRNA-1">
    <property type="protein sequence ID" value="SCUD_0001265401-mRNA-1"/>
    <property type="gene ID" value="SCUD_0001265401"/>
</dbReference>
<dbReference type="Proteomes" id="UP000279833">
    <property type="component" value="Unassembled WGS sequence"/>
</dbReference>
<accession>A0A183KCB1</accession>
<evidence type="ECO:0000313" key="3">
    <source>
        <dbReference type="WBParaSite" id="SCUD_0001265401-mRNA-1"/>
    </source>
</evidence>
<evidence type="ECO:0000313" key="2">
    <source>
        <dbReference type="Proteomes" id="UP000279833"/>
    </source>
</evidence>
<reference evidence="1 2" key="2">
    <citation type="submission" date="2018-11" db="EMBL/GenBank/DDBJ databases">
        <authorList>
            <consortium name="Pathogen Informatics"/>
        </authorList>
    </citation>
    <scope>NUCLEOTIDE SEQUENCE [LARGE SCALE GENOMIC DNA]</scope>
    <source>
        <strain evidence="1">Dakar</strain>
        <strain evidence="2">Dakar, Senegal</strain>
    </source>
</reference>
<proteinExistence type="predicted"/>
<sequence>MKLISCFNLHVKLIMMYRIGYLDKFSKEILKLIDKIYLMIHHGLNLMLNLP</sequence>
<reference evidence="3" key="1">
    <citation type="submission" date="2016-06" db="UniProtKB">
        <authorList>
            <consortium name="WormBaseParasite"/>
        </authorList>
    </citation>
    <scope>IDENTIFICATION</scope>
</reference>
<name>A0A183KCB1_9TREM</name>